<dbReference type="Gene3D" id="3.40.50.1820">
    <property type="entry name" value="alpha/beta hydrolase"/>
    <property type="match status" value="1"/>
</dbReference>
<protein>
    <submittedName>
        <fullName evidence="5">Acetyl esterase/lipase</fullName>
    </submittedName>
</protein>
<accession>A0ABY1Q292</accession>
<evidence type="ECO:0000313" key="6">
    <source>
        <dbReference type="Proteomes" id="UP001158067"/>
    </source>
</evidence>
<organism evidence="5 6">
    <name type="scientific">Neorhodopirellula lusitana</name>
    <dbReference type="NCBI Taxonomy" id="445327"/>
    <lineage>
        <taxon>Bacteria</taxon>
        <taxon>Pseudomonadati</taxon>
        <taxon>Planctomycetota</taxon>
        <taxon>Planctomycetia</taxon>
        <taxon>Pirellulales</taxon>
        <taxon>Pirellulaceae</taxon>
        <taxon>Neorhodopirellula</taxon>
    </lineage>
</organism>
<dbReference type="EMBL" id="FXUG01000004">
    <property type="protein sequence ID" value="SMP53040.1"/>
    <property type="molecule type" value="Genomic_DNA"/>
</dbReference>
<dbReference type="Pfam" id="PF20434">
    <property type="entry name" value="BD-FAE"/>
    <property type="match status" value="1"/>
</dbReference>
<keyword evidence="2" id="KW-0378">Hydrolase</keyword>
<dbReference type="InterPro" id="IPR029058">
    <property type="entry name" value="AB_hydrolase_fold"/>
</dbReference>
<gene>
    <name evidence="5" type="ORF">SAMN06265222_10441</name>
</gene>
<feature type="domain" description="BD-FAE-like" evidence="4">
    <location>
        <begin position="95"/>
        <end position="199"/>
    </location>
</feature>
<evidence type="ECO:0000259" key="4">
    <source>
        <dbReference type="Pfam" id="PF20434"/>
    </source>
</evidence>
<reference evidence="5 6" key="1">
    <citation type="submission" date="2017-05" db="EMBL/GenBank/DDBJ databases">
        <authorList>
            <person name="Varghese N."/>
            <person name="Submissions S."/>
        </authorList>
    </citation>
    <scope>NUCLEOTIDE SEQUENCE [LARGE SCALE GENOMIC DNA]</scope>
    <source>
        <strain evidence="5 6">DSM 25457</strain>
    </source>
</reference>
<dbReference type="SUPFAM" id="SSF53474">
    <property type="entry name" value="alpha/beta-Hydrolases"/>
    <property type="match status" value="1"/>
</dbReference>
<comment type="caution">
    <text evidence="5">The sequence shown here is derived from an EMBL/GenBank/DDBJ whole genome shotgun (WGS) entry which is preliminary data.</text>
</comment>
<proteinExistence type="inferred from homology"/>
<name>A0ABY1Q292_9BACT</name>
<dbReference type="Pfam" id="PF01738">
    <property type="entry name" value="DLH"/>
    <property type="match status" value="1"/>
</dbReference>
<evidence type="ECO:0000256" key="1">
    <source>
        <dbReference type="ARBA" id="ARBA00010515"/>
    </source>
</evidence>
<comment type="similarity">
    <text evidence="1">Belongs to the 'GDXG' lipolytic enzyme family.</text>
</comment>
<dbReference type="PANTHER" id="PTHR48081">
    <property type="entry name" value="AB HYDROLASE SUPERFAMILY PROTEIN C4A8.06C"/>
    <property type="match status" value="1"/>
</dbReference>
<evidence type="ECO:0000313" key="5">
    <source>
        <dbReference type="EMBL" id="SMP53040.1"/>
    </source>
</evidence>
<dbReference type="InterPro" id="IPR050300">
    <property type="entry name" value="GDXG_lipolytic_enzyme"/>
</dbReference>
<evidence type="ECO:0000256" key="2">
    <source>
        <dbReference type="ARBA" id="ARBA00022801"/>
    </source>
</evidence>
<evidence type="ECO:0000259" key="3">
    <source>
        <dbReference type="Pfam" id="PF01738"/>
    </source>
</evidence>
<dbReference type="Proteomes" id="UP001158067">
    <property type="component" value="Unassembled WGS sequence"/>
</dbReference>
<dbReference type="InterPro" id="IPR002925">
    <property type="entry name" value="Dienelactn_hydro"/>
</dbReference>
<dbReference type="PANTHER" id="PTHR48081:SF30">
    <property type="entry name" value="ACETYL-HYDROLASE LIPR-RELATED"/>
    <property type="match status" value="1"/>
</dbReference>
<sequence length="337" mass="36829">MIAIQWDDAPFTVLALTRPGGARELPDSIHAGTRCAVSYPRLKLINMKSLLLVFASLLIPTLATADNLSPDETMTYKSIDGVELKLHCFQPDGHQASDHSPAIVFFFGGGWNGGSPKQFYQQARTLADRGMVAFSADYRVKSRNKTTPFECVKDGKSAIRWVRQHASELGIDPDRIVAAGGSAGGHVAACTGVIQGHDEPGEDLSVSSVPNAMVLFNPVLDTTPKGYGHARFAKDQKTEISPCHHVRAGIVPTYLAHGTADTTVPFENAERFTRLMREAGNRCELSSFEDQKHGFFNSPNFRTKSKDDSIFQKVQETSLQFLESLGYLTEAQTPVAN</sequence>
<dbReference type="InterPro" id="IPR049492">
    <property type="entry name" value="BD-FAE-like_dom"/>
</dbReference>
<feature type="domain" description="Dienelactone hydrolase" evidence="3">
    <location>
        <begin position="239"/>
        <end position="316"/>
    </location>
</feature>
<keyword evidence="6" id="KW-1185">Reference proteome</keyword>